<dbReference type="Proteomes" id="UP000886523">
    <property type="component" value="Unassembled WGS sequence"/>
</dbReference>
<protein>
    <recommendedName>
        <fullName evidence="3">Protein rds1</fullName>
    </recommendedName>
</protein>
<organism evidence="1 2">
    <name type="scientific">Hydnum rufescens UP504</name>
    <dbReference type="NCBI Taxonomy" id="1448309"/>
    <lineage>
        <taxon>Eukaryota</taxon>
        <taxon>Fungi</taxon>
        <taxon>Dikarya</taxon>
        <taxon>Basidiomycota</taxon>
        <taxon>Agaricomycotina</taxon>
        <taxon>Agaricomycetes</taxon>
        <taxon>Cantharellales</taxon>
        <taxon>Hydnaceae</taxon>
        <taxon>Hydnum</taxon>
    </lineage>
</organism>
<evidence type="ECO:0000313" key="2">
    <source>
        <dbReference type="Proteomes" id="UP000886523"/>
    </source>
</evidence>
<proteinExistence type="predicted"/>
<comment type="caution">
    <text evidence="1">The sequence shown here is derived from an EMBL/GenBank/DDBJ whole genome shotgun (WGS) entry which is preliminary data.</text>
</comment>
<gene>
    <name evidence="1" type="ORF">BS47DRAFT_1349549</name>
</gene>
<dbReference type="InterPro" id="IPR009078">
    <property type="entry name" value="Ferritin-like_SF"/>
</dbReference>
<dbReference type="Pfam" id="PF13668">
    <property type="entry name" value="Ferritin_2"/>
    <property type="match status" value="1"/>
</dbReference>
<sequence>MYAVVGLFEFESSSSGISYVYDILGRSPPLSRFSPHFHPPPYSLHMKFTAILLLSTAYVVATPLKREGPTDIQILQYALTLEHLENSFYYGALDKFDEDTFTKAGLPAWARGRFQQIADHEATHVSALTSAIGAGATAPCNYSFPYTDPMSFAALSSVLEGVGVSAYLGAAQFISNKAYLTSRHQAWVASAIDKTQPWSLAFDTPLGLSQVYSLAASFITGCPKTNPSLPVKAFPQLTSAPPGVVPGKRITYAWPNPSANTTYYAVYYSGLTIKTVQLSPDYSATLPDGLIGTFYTIVTTAGDGNVTDANTVAGPEITVINFGSNAT</sequence>
<dbReference type="AlphaFoldDB" id="A0A9P6DPM8"/>
<dbReference type="OrthoDB" id="2098436at2759"/>
<keyword evidence="2" id="KW-1185">Reference proteome</keyword>
<reference evidence="1" key="1">
    <citation type="journal article" date="2020" name="Nat. Commun.">
        <title>Large-scale genome sequencing of mycorrhizal fungi provides insights into the early evolution of symbiotic traits.</title>
        <authorList>
            <person name="Miyauchi S."/>
            <person name="Kiss E."/>
            <person name="Kuo A."/>
            <person name="Drula E."/>
            <person name="Kohler A."/>
            <person name="Sanchez-Garcia M."/>
            <person name="Morin E."/>
            <person name="Andreopoulos B."/>
            <person name="Barry K.W."/>
            <person name="Bonito G."/>
            <person name="Buee M."/>
            <person name="Carver A."/>
            <person name="Chen C."/>
            <person name="Cichocki N."/>
            <person name="Clum A."/>
            <person name="Culley D."/>
            <person name="Crous P.W."/>
            <person name="Fauchery L."/>
            <person name="Girlanda M."/>
            <person name="Hayes R.D."/>
            <person name="Keri Z."/>
            <person name="LaButti K."/>
            <person name="Lipzen A."/>
            <person name="Lombard V."/>
            <person name="Magnuson J."/>
            <person name="Maillard F."/>
            <person name="Murat C."/>
            <person name="Nolan M."/>
            <person name="Ohm R.A."/>
            <person name="Pangilinan J."/>
            <person name="Pereira M.F."/>
            <person name="Perotto S."/>
            <person name="Peter M."/>
            <person name="Pfister S."/>
            <person name="Riley R."/>
            <person name="Sitrit Y."/>
            <person name="Stielow J.B."/>
            <person name="Szollosi G."/>
            <person name="Zifcakova L."/>
            <person name="Stursova M."/>
            <person name="Spatafora J.W."/>
            <person name="Tedersoo L."/>
            <person name="Vaario L.M."/>
            <person name="Yamada A."/>
            <person name="Yan M."/>
            <person name="Wang P."/>
            <person name="Xu J."/>
            <person name="Bruns T."/>
            <person name="Baldrian P."/>
            <person name="Vilgalys R."/>
            <person name="Dunand C."/>
            <person name="Henrissat B."/>
            <person name="Grigoriev I.V."/>
            <person name="Hibbett D."/>
            <person name="Nagy L.G."/>
            <person name="Martin F.M."/>
        </authorList>
    </citation>
    <scope>NUCLEOTIDE SEQUENCE</scope>
    <source>
        <strain evidence="1">UP504</strain>
    </source>
</reference>
<dbReference type="PANTHER" id="PTHR31694:SF26">
    <property type="entry name" value="OS05G0151100 PROTEIN"/>
    <property type="match status" value="1"/>
</dbReference>
<evidence type="ECO:0008006" key="3">
    <source>
        <dbReference type="Google" id="ProtNLM"/>
    </source>
</evidence>
<dbReference type="InterPro" id="IPR052965">
    <property type="entry name" value="Pigment-catalase-like"/>
</dbReference>
<dbReference type="SUPFAM" id="SSF47240">
    <property type="entry name" value="Ferritin-like"/>
    <property type="match status" value="1"/>
</dbReference>
<name>A0A9P6DPM8_9AGAM</name>
<accession>A0A9P6DPM8</accession>
<dbReference type="EMBL" id="MU129041">
    <property type="protein sequence ID" value="KAF9509167.1"/>
    <property type="molecule type" value="Genomic_DNA"/>
</dbReference>
<evidence type="ECO:0000313" key="1">
    <source>
        <dbReference type="EMBL" id="KAF9509167.1"/>
    </source>
</evidence>
<dbReference type="PANTHER" id="PTHR31694">
    <property type="entry name" value="DESICCATION-LIKE PROTEIN"/>
    <property type="match status" value="1"/>
</dbReference>